<gene>
    <name evidence="1" type="ORF">S01H1_82045</name>
</gene>
<dbReference type="EMBL" id="BARS01055587">
    <property type="protein sequence ID" value="GAG47109.1"/>
    <property type="molecule type" value="Genomic_DNA"/>
</dbReference>
<accession>X0XUX4</accession>
<feature type="non-terminal residue" evidence="1">
    <location>
        <position position="1"/>
    </location>
</feature>
<proteinExistence type="predicted"/>
<feature type="non-terminal residue" evidence="1">
    <location>
        <position position="201"/>
    </location>
</feature>
<name>X0XUX4_9ZZZZ</name>
<comment type="caution">
    <text evidence="1">The sequence shown here is derived from an EMBL/GenBank/DDBJ whole genome shotgun (WGS) entry which is preliminary data.</text>
</comment>
<protein>
    <submittedName>
        <fullName evidence="1">Uncharacterized protein</fullName>
    </submittedName>
</protein>
<dbReference type="AlphaFoldDB" id="X0XUX4"/>
<sequence>FGQRPAPIADRVDEPLLPSGISELAVELNAELVYLFTDEDGTDAAHFIGDFVLRFGEGNAQQLSSCEAVIWITHRKYQGRPYRHVQVLLWRDAEVVENGGTVTSGPALFVTLNTFGEITTNVDDLAFQSSADTQVYREGNAIRKALTGAEFREADEDVSLRVLDTSGLGAPEGKPAPKPTIFFHTPGEFTMSQVDGRRIIT</sequence>
<organism evidence="1">
    <name type="scientific">marine sediment metagenome</name>
    <dbReference type="NCBI Taxonomy" id="412755"/>
    <lineage>
        <taxon>unclassified sequences</taxon>
        <taxon>metagenomes</taxon>
        <taxon>ecological metagenomes</taxon>
    </lineage>
</organism>
<evidence type="ECO:0000313" key="1">
    <source>
        <dbReference type="EMBL" id="GAG47109.1"/>
    </source>
</evidence>
<reference evidence="1" key="1">
    <citation type="journal article" date="2014" name="Front. Microbiol.">
        <title>High frequency of phylogenetically diverse reductive dehalogenase-homologous genes in deep subseafloor sedimentary metagenomes.</title>
        <authorList>
            <person name="Kawai M."/>
            <person name="Futagami T."/>
            <person name="Toyoda A."/>
            <person name="Takaki Y."/>
            <person name="Nishi S."/>
            <person name="Hori S."/>
            <person name="Arai W."/>
            <person name="Tsubouchi T."/>
            <person name="Morono Y."/>
            <person name="Uchiyama I."/>
            <person name="Ito T."/>
            <person name="Fujiyama A."/>
            <person name="Inagaki F."/>
            <person name="Takami H."/>
        </authorList>
    </citation>
    <scope>NUCLEOTIDE SEQUENCE</scope>
    <source>
        <strain evidence="1">Expedition CK06-06</strain>
    </source>
</reference>